<dbReference type="GO" id="GO:0000271">
    <property type="term" value="P:polysaccharide biosynthetic process"/>
    <property type="evidence" value="ECO:0007669"/>
    <property type="project" value="InterPro"/>
</dbReference>
<gene>
    <name evidence="7" type="ORF">MYCFIDRAFT_216448</name>
</gene>
<comment type="pathway">
    <text evidence="1">Nucleotide-sugar biosynthesis; UDP-alpha-D-glucuronate biosynthesis; UDP-alpha-D-glucuronate from UDP-alpha-D-glucose: step 1/1.</text>
</comment>
<comment type="similarity">
    <text evidence="2 5">Belongs to the UDP-glucose/GDP-mannose dehydrogenase family.</text>
</comment>
<dbReference type="InterPro" id="IPR028356">
    <property type="entry name" value="UDPglc_DH_euk"/>
</dbReference>
<dbReference type="GO" id="GO:0005634">
    <property type="term" value="C:nucleus"/>
    <property type="evidence" value="ECO:0007669"/>
    <property type="project" value="TreeGrafter"/>
</dbReference>
<dbReference type="GO" id="GO:0003979">
    <property type="term" value="F:UDP-glucose 6-dehydrogenase activity"/>
    <property type="evidence" value="ECO:0007669"/>
    <property type="project" value="UniProtKB-EC"/>
</dbReference>
<dbReference type="HOGENOM" id="CLU_023810_4_0_1"/>
<dbReference type="UniPathway" id="UPA00038">
    <property type="reaction ID" value="UER00491"/>
</dbReference>
<evidence type="ECO:0000313" key="8">
    <source>
        <dbReference type="Proteomes" id="UP000016932"/>
    </source>
</evidence>
<dbReference type="InterPro" id="IPR014027">
    <property type="entry name" value="UDP-Glc/GDP-Man_DH_C"/>
</dbReference>
<dbReference type="InterPro" id="IPR028359">
    <property type="entry name" value="UDP_ManNAc/GlcNAc_DH"/>
</dbReference>
<dbReference type="RefSeq" id="XP_007930153.1">
    <property type="nucleotide sequence ID" value="XM_007931962.1"/>
</dbReference>
<dbReference type="PIRSF" id="PIRSF500136">
    <property type="entry name" value="UDP_ManNAc_DH"/>
    <property type="match status" value="1"/>
</dbReference>
<dbReference type="STRING" id="383855.M2ZK05"/>
<dbReference type="Pfam" id="PF00984">
    <property type="entry name" value="UDPG_MGDP_dh"/>
    <property type="match status" value="1"/>
</dbReference>
<dbReference type="InterPro" id="IPR036220">
    <property type="entry name" value="UDP-Glc/GDP-Man_DH_C_sf"/>
</dbReference>
<dbReference type="Pfam" id="PF03720">
    <property type="entry name" value="UDPG_MGDP_dh_C"/>
    <property type="match status" value="1"/>
</dbReference>
<dbReference type="GO" id="GO:0051287">
    <property type="term" value="F:NAD binding"/>
    <property type="evidence" value="ECO:0007669"/>
    <property type="project" value="InterPro"/>
</dbReference>
<proteinExistence type="inferred from homology"/>
<dbReference type="PANTHER" id="PTHR11374:SF3">
    <property type="entry name" value="UDP-GLUCOSE 6-DEHYDROGENASE"/>
    <property type="match status" value="1"/>
</dbReference>
<evidence type="ECO:0000256" key="1">
    <source>
        <dbReference type="ARBA" id="ARBA00004701"/>
    </source>
</evidence>
<dbReference type="EMBL" id="KB446562">
    <property type="protein sequence ID" value="EME79439.1"/>
    <property type="molecule type" value="Genomic_DNA"/>
</dbReference>
<dbReference type="EC" id="1.1.1.22" evidence="3"/>
<dbReference type="SMART" id="SM00984">
    <property type="entry name" value="UDPG_MGDP_dh_C"/>
    <property type="match status" value="1"/>
</dbReference>
<dbReference type="AlphaFoldDB" id="M2ZK05"/>
<dbReference type="PANTHER" id="PTHR11374">
    <property type="entry name" value="UDP-GLUCOSE DEHYDROGENASE/UDP-MANNAC DEHYDROGENASE"/>
    <property type="match status" value="1"/>
</dbReference>
<evidence type="ECO:0000256" key="5">
    <source>
        <dbReference type="PIRNR" id="PIRNR000124"/>
    </source>
</evidence>
<accession>M2ZK05</accession>
<comment type="catalytic activity">
    <reaction evidence="4">
        <text>UDP-alpha-D-glucose + 2 NAD(+) + H2O = UDP-alpha-D-glucuronate + 2 NADH + 3 H(+)</text>
        <dbReference type="Rhea" id="RHEA:23596"/>
        <dbReference type="ChEBI" id="CHEBI:15377"/>
        <dbReference type="ChEBI" id="CHEBI:15378"/>
        <dbReference type="ChEBI" id="CHEBI:57540"/>
        <dbReference type="ChEBI" id="CHEBI:57945"/>
        <dbReference type="ChEBI" id="CHEBI:58052"/>
        <dbReference type="ChEBI" id="CHEBI:58885"/>
        <dbReference type="EC" id="1.1.1.22"/>
    </reaction>
</comment>
<dbReference type="KEGG" id="pfj:MYCFIDRAFT_216448"/>
<feature type="domain" description="UDP-glucose/GDP-mannose dehydrogenase C-terminal" evidence="6">
    <location>
        <begin position="107"/>
        <end position="214"/>
    </location>
</feature>
<dbReference type="InterPro" id="IPR008927">
    <property type="entry name" value="6-PGluconate_DH-like_C_sf"/>
</dbReference>
<dbReference type="Gene3D" id="3.40.50.720">
    <property type="entry name" value="NAD(P)-binding Rossmann-like Domain"/>
    <property type="match status" value="1"/>
</dbReference>
<dbReference type="VEuPathDB" id="FungiDB:MYCFIDRAFT_216448"/>
<dbReference type="OrthoDB" id="5059218at2759"/>
<evidence type="ECO:0000256" key="3">
    <source>
        <dbReference type="ARBA" id="ARBA00012954"/>
    </source>
</evidence>
<organism evidence="7 8">
    <name type="scientific">Pseudocercospora fijiensis (strain CIRAD86)</name>
    <name type="common">Black leaf streak disease fungus</name>
    <name type="synonym">Mycosphaerella fijiensis</name>
    <dbReference type="NCBI Taxonomy" id="383855"/>
    <lineage>
        <taxon>Eukaryota</taxon>
        <taxon>Fungi</taxon>
        <taxon>Dikarya</taxon>
        <taxon>Ascomycota</taxon>
        <taxon>Pezizomycotina</taxon>
        <taxon>Dothideomycetes</taxon>
        <taxon>Dothideomycetidae</taxon>
        <taxon>Mycosphaerellales</taxon>
        <taxon>Mycosphaerellaceae</taxon>
        <taxon>Pseudocercospora</taxon>
    </lineage>
</organism>
<dbReference type="GO" id="GO:0006024">
    <property type="term" value="P:glycosaminoglycan biosynthetic process"/>
    <property type="evidence" value="ECO:0007669"/>
    <property type="project" value="TreeGrafter"/>
</dbReference>
<dbReference type="eggNOG" id="KOG2666">
    <property type="taxonomic scope" value="Eukaryota"/>
</dbReference>
<keyword evidence="8" id="KW-1185">Reference proteome</keyword>
<evidence type="ECO:0000259" key="6">
    <source>
        <dbReference type="SMART" id="SM00984"/>
    </source>
</evidence>
<dbReference type="SUPFAM" id="SSF52413">
    <property type="entry name" value="UDP-glucose/GDP-mannose dehydrogenase C-terminal domain"/>
    <property type="match status" value="1"/>
</dbReference>
<dbReference type="Gene3D" id="1.20.5.100">
    <property type="entry name" value="Cytochrome c1, transmembrane anchor, C-terminal"/>
    <property type="match status" value="1"/>
</dbReference>
<sequence>MLAQRISSINSFSAICEAIGADVGDLAHAVGMDSRIGSRMLKPSVGFGGSCFKKDVLSLVYIAESLHLPEVAQYWRSVVSINEYQKDQITKRIILRLNNTLWGKTVAILGFAYKKDTGDTRESAAISVIRQLLEEQAQINVYDPKVSEESVYAALEGQRSSNHATSESIGGRVKVCSDAVTACANASAVVILTEWDEFRTDGLPSTVPRESLGLAGVDDEDIATGSISPVSSKDSGVDIMMQGEGTESQRALSGMADRVDWLSIAKVVRRPGLVFDGRNVVDPVRLARLGFRVECIGKPSITDTWQAA</sequence>
<dbReference type="InterPro" id="IPR014026">
    <property type="entry name" value="UDP-Glc/GDP-Man_DH_dimer"/>
</dbReference>
<evidence type="ECO:0000256" key="2">
    <source>
        <dbReference type="ARBA" id="ARBA00006601"/>
    </source>
</evidence>
<dbReference type="SUPFAM" id="SSF48179">
    <property type="entry name" value="6-phosphogluconate dehydrogenase C-terminal domain-like"/>
    <property type="match status" value="1"/>
</dbReference>
<dbReference type="GO" id="GO:0016628">
    <property type="term" value="F:oxidoreductase activity, acting on the CH-CH group of donors, NAD or NADP as acceptor"/>
    <property type="evidence" value="ECO:0007669"/>
    <property type="project" value="InterPro"/>
</dbReference>
<dbReference type="PIRSF" id="PIRSF000124">
    <property type="entry name" value="UDPglc_GDPman_dh"/>
    <property type="match status" value="1"/>
</dbReference>
<dbReference type="InterPro" id="IPR017476">
    <property type="entry name" value="UDP-Glc/GDP-Man"/>
</dbReference>
<dbReference type="GeneID" id="19338278"/>
<name>M2ZK05_PSEFD</name>
<dbReference type="GO" id="GO:0006065">
    <property type="term" value="P:UDP-glucuronate biosynthetic process"/>
    <property type="evidence" value="ECO:0007669"/>
    <property type="project" value="UniProtKB-UniPathway"/>
</dbReference>
<reference evidence="7 8" key="1">
    <citation type="journal article" date="2012" name="PLoS Pathog.">
        <title>Diverse lifestyles and strategies of plant pathogenesis encoded in the genomes of eighteen Dothideomycetes fungi.</title>
        <authorList>
            <person name="Ohm R.A."/>
            <person name="Feau N."/>
            <person name="Henrissat B."/>
            <person name="Schoch C.L."/>
            <person name="Horwitz B.A."/>
            <person name="Barry K.W."/>
            <person name="Condon B.J."/>
            <person name="Copeland A.C."/>
            <person name="Dhillon B."/>
            <person name="Glaser F."/>
            <person name="Hesse C.N."/>
            <person name="Kosti I."/>
            <person name="LaButti K."/>
            <person name="Lindquist E.A."/>
            <person name="Lucas S."/>
            <person name="Salamov A.A."/>
            <person name="Bradshaw R.E."/>
            <person name="Ciuffetti L."/>
            <person name="Hamelin R.C."/>
            <person name="Kema G.H.J."/>
            <person name="Lawrence C."/>
            <person name="Scott J.A."/>
            <person name="Spatafora J.W."/>
            <person name="Turgeon B.G."/>
            <person name="de Wit P.J.G.M."/>
            <person name="Zhong S."/>
            <person name="Goodwin S.B."/>
            <person name="Grigoriev I.V."/>
        </authorList>
    </citation>
    <scope>NUCLEOTIDE SEQUENCE [LARGE SCALE GENOMIC DNA]</scope>
    <source>
        <strain evidence="7 8">CIRAD86</strain>
    </source>
</reference>
<protein>
    <recommendedName>
        <fullName evidence="3">UDP-glucose 6-dehydrogenase</fullName>
        <ecNumber evidence="3">1.1.1.22</ecNumber>
    </recommendedName>
</protein>
<evidence type="ECO:0000313" key="7">
    <source>
        <dbReference type="EMBL" id="EME79439.1"/>
    </source>
</evidence>
<evidence type="ECO:0000256" key="4">
    <source>
        <dbReference type="ARBA" id="ARBA00047473"/>
    </source>
</evidence>
<dbReference type="FunFam" id="3.40.50.720:FF:000193">
    <property type="entry name" value="UDP-glucose 6-dehydrogenase"/>
    <property type="match status" value="1"/>
</dbReference>
<dbReference type="Proteomes" id="UP000016932">
    <property type="component" value="Unassembled WGS sequence"/>
</dbReference>